<keyword evidence="2" id="KW-1185">Reference proteome</keyword>
<organism evidence="1 2">
    <name type="scientific">Colletotrichum godetiae</name>
    <dbReference type="NCBI Taxonomy" id="1209918"/>
    <lineage>
        <taxon>Eukaryota</taxon>
        <taxon>Fungi</taxon>
        <taxon>Dikarya</taxon>
        <taxon>Ascomycota</taxon>
        <taxon>Pezizomycotina</taxon>
        <taxon>Sordariomycetes</taxon>
        <taxon>Hypocreomycetidae</taxon>
        <taxon>Glomerellales</taxon>
        <taxon>Glomerellaceae</taxon>
        <taxon>Colletotrichum</taxon>
        <taxon>Colletotrichum acutatum species complex</taxon>
    </lineage>
</organism>
<dbReference type="Proteomes" id="UP001224890">
    <property type="component" value="Unassembled WGS sequence"/>
</dbReference>
<name>A0AAJ0AVS8_9PEZI</name>
<dbReference type="GeneID" id="85456220"/>
<evidence type="ECO:0000313" key="1">
    <source>
        <dbReference type="EMBL" id="KAK1691296.1"/>
    </source>
</evidence>
<gene>
    <name evidence="1" type="ORF">BDP55DRAFT_626972</name>
</gene>
<dbReference type="RefSeq" id="XP_060434991.1">
    <property type="nucleotide sequence ID" value="XM_060571694.1"/>
</dbReference>
<dbReference type="AlphaFoldDB" id="A0AAJ0AVS8"/>
<protein>
    <submittedName>
        <fullName evidence="1">Uncharacterized protein</fullName>
    </submittedName>
</protein>
<reference evidence="1" key="1">
    <citation type="submission" date="2021-06" db="EMBL/GenBank/DDBJ databases">
        <title>Comparative genomics, transcriptomics and evolutionary studies reveal genomic signatures of adaptation to plant cell wall in hemibiotrophic fungi.</title>
        <authorList>
            <consortium name="DOE Joint Genome Institute"/>
            <person name="Baroncelli R."/>
            <person name="Diaz J.F."/>
            <person name="Benocci T."/>
            <person name="Peng M."/>
            <person name="Battaglia E."/>
            <person name="Haridas S."/>
            <person name="Andreopoulos W."/>
            <person name="Labutti K."/>
            <person name="Pangilinan J."/>
            <person name="Floch G.L."/>
            <person name="Makela M.R."/>
            <person name="Henrissat B."/>
            <person name="Grigoriev I.V."/>
            <person name="Crouch J.A."/>
            <person name="De Vries R.P."/>
            <person name="Sukno S.A."/>
            <person name="Thon M.R."/>
        </authorList>
    </citation>
    <scope>NUCLEOTIDE SEQUENCE</scope>
    <source>
        <strain evidence="1">CBS 193.32</strain>
    </source>
</reference>
<comment type="caution">
    <text evidence="1">The sequence shown here is derived from an EMBL/GenBank/DDBJ whole genome shotgun (WGS) entry which is preliminary data.</text>
</comment>
<proteinExistence type="predicted"/>
<sequence length="155" mass="17346">MACCIRLDCRSMPSILWPVSHPAEPAAVMRLEIRVDTVLIDLASSSWDGPLHSFCNQWVKSRAYSPTPGPLLRGTQLPYSLDSSSFMVTFGAVTRLDMTVRRQAQALFRSREPRVEGGLPTNGSAQIVFGIPIGHKFRIHHQFRTGHWMENISLA</sequence>
<evidence type="ECO:0000313" key="2">
    <source>
        <dbReference type="Proteomes" id="UP001224890"/>
    </source>
</evidence>
<dbReference type="EMBL" id="JAHMHR010000004">
    <property type="protein sequence ID" value="KAK1691296.1"/>
    <property type="molecule type" value="Genomic_DNA"/>
</dbReference>
<accession>A0AAJ0AVS8</accession>